<accession>A0AA37X111</accession>
<dbReference type="PANTHER" id="PTHR32385">
    <property type="entry name" value="MANNOSYL PHOSPHORYLINOSITOL CERAMIDE SYNTHASE"/>
    <property type="match status" value="1"/>
</dbReference>
<gene>
    <name evidence="2" type="ORF">GCM10010873_13340</name>
</gene>
<sequence length="320" mass="34474">MTPKQRMDDGIATAKALVASGDLAAAEIVLDGLAADPTIIALPAQTVIGLPRRLHAARLHLAKAKGDVVARAGYQFHLVPPSEILAPLFQFSTAEQRAITDANRAAVPRIIHQIWIGNLPVPATVAAWRNHAAAQGYRYRLWQEDDLQRLGLSDLPVYAAMLARRDYPGAVDVARYAILAAEGGIYLDCDWFPARDDIGFHDLLPLTGMSAWPETVPRQTGIGGLLLANSFIATPPNHPALHRLNQRLPQVLALLPQAPAWWSTGPLVFTLATRGGSVSVAPQTLVAGALPDRADVADVEALRTQIHQADGGLLIAWKSW</sequence>
<dbReference type="EMBL" id="BSPP01000004">
    <property type="protein sequence ID" value="GLS86360.1"/>
    <property type="molecule type" value="Genomic_DNA"/>
</dbReference>
<dbReference type="GO" id="GO:0051999">
    <property type="term" value="P:mannosyl-inositol phosphorylceramide biosynthetic process"/>
    <property type="evidence" value="ECO:0007669"/>
    <property type="project" value="TreeGrafter"/>
</dbReference>
<organism evidence="2 3">
    <name type="scientific">Cypionkella aquatica</name>
    <dbReference type="NCBI Taxonomy" id="1756042"/>
    <lineage>
        <taxon>Bacteria</taxon>
        <taxon>Pseudomonadati</taxon>
        <taxon>Pseudomonadota</taxon>
        <taxon>Alphaproteobacteria</taxon>
        <taxon>Rhodobacterales</taxon>
        <taxon>Paracoccaceae</taxon>
        <taxon>Cypionkella</taxon>
    </lineage>
</organism>
<keyword evidence="3" id="KW-1185">Reference proteome</keyword>
<comment type="caution">
    <text evidence="2">The sequence shown here is derived from an EMBL/GenBank/DDBJ whole genome shotgun (WGS) entry which is preliminary data.</text>
</comment>
<dbReference type="PANTHER" id="PTHR32385:SF15">
    <property type="entry name" value="INOSITOL PHOSPHOCERAMIDE MANNOSYLTRANSFERASE 1"/>
    <property type="match status" value="1"/>
</dbReference>
<evidence type="ECO:0000313" key="3">
    <source>
        <dbReference type="Proteomes" id="UP001157355"/>
    </source>
</evidence>
<dbReference type="Proteomes" id="UP001157355">
    <property type="component" value="Unassembled WGS sequence"/>
</dbReference>
<proteinExistence type="predicted"/>
<name>A0AA37X111_9RHOB</name>
<keyword evidence="1" id="KW-0808">Transferase</keyword>
<dbReference type="Pfam" id="PF04488">
    <property type="entry name" value="Gly_transf_sug"/>
    <property type="match status" value="1"/>
</dbReference>
<dbReference type="GO" id="GO:0000030">
    <property type="term" value="F:mannosyltransferase activity"/>
    <property type="evidence" value="ECO:0007669"/>
    <property type="project" value="TreeGrafter"/>
</dbReference>
<dbReference type="AlphaFoldDB" id="A0AA37X111"/>
<dbReference type="Gene3D" id="3.90.550.20">
    <property type="match status" value="1"/>
</dbReference>
<dbReference type="SUPFAM" id="SSF53448">
    <property type="entry name" value="Nucleotide-diphospho-sugar transferases"/>
    <property type="match status" value="1"/>
</dbReference>
<protein>
    <submittedName>
        <fullName evidence="2">Mannosyltransferase</fullName>
    </submittedName>
</protein>
<dbReference type="InterPro" id="IPR029044">
    <property type="entry name" value="Nucleotide-diphossugar_trans"/>
</dbReference>
<evidence type="ECO:0000256" key="1">
    <source>
        <dbReference type="ARBA" id="ARBA00022679"/>
    </source>
</evidence>
<dbReference type="InterPro" id="IPR051706">
    <property type="entry name" value="Glycosyltransferase_domain"/>
</dbReference>
<dbReference type="RefSeq" id="WP_284324561.1">
    <property type="nucleotide sequence ID" value="NZ_BSPP01000004.1"/>
</dbReference>
<reference evidence="2 3" key="1">
    <citation type="journal article" date="2014" name="Int. J. Syst. Evol. Microbiol.">
        <title>Complete genome sequence of Corynebacterium casei LMG S-19264T (=DSM 44701T), isolated from a smear-ripened cheese.</title>
        <authorList>
            <consortium name="US DOE Joint Genome Institute (JGI-PGF)"/>
            <person name="Walter F."/>
            <person name="Albersmeier A."/>
            <person name="Kalinowski J."/>
            <person name="Ruckert C."/>
        </authorList>
    </citation>
    <scope>NUCLEOTIDE SEQUENCE [LARGE SCALE GENOMIC DNA]</scope>
    <source>
        <strain evidence="2 3">NBRC 111766</strain>
    </source>
</reference>
<dbReference type="InterPro" id="IPR007577">
    <property type="entry name" value="GlycoTrfase_DXD_sugar-bd_CS"/>
</dbReference>
<evidence type="ECO:0000313" key="2">
    <source>
        <dbReference type="EMBL" id="GLS86360.1"/>
    </source>
</evidence>
<dbReference type="GO" id="GO:0016020">
    <property type="term" value="C:membrane"/>
    <property type="evidence" value="ECO:0007669"/>
    <property type="project" value="GOC"/>
</dbReference>
<keyword evidence="2" id="KW-0328">Glycosyltransferase</keyword>